<reference evidence="2 3" key="1">
    <citation type="submission" date="2016-09" db="EMBL/GenBank/DDBJ databases">
        <title>Couchioplanes caeruleus draft genome sequence.</title>
        <authorList>
            <person name="Sheehan J."/>
            <person name="Caffrey P."/>
        </authorList>
    </citation>
    <scope>NUCLEOTIDE SEQUENCE [LARGE SCALE GENOMIC DNA]</scope>
    <source>
        <strain evidence="2 3">DSM 43634</strain>
    </source>
</reference>
<evidence type="ECO:0008006" key="4">
    <source>
        <dbReference type="Google" id="ProtNLM"/>
    </source>
</evidence>
<feature type="transmembrane region" description="Helical" evidence="1">
    <location>
        <begin position="62"/>
        <end position="83"/>
    </location>
</feature>
<dbReference type="AlphaFoldDB" id="A0A1K0FQX6"/>
<gene>
    <name evidence="2" type="ORF">BG844_05580</name>
</gene>
<keyword evidence="1" id="KW-0472">Membrane</keyword>
<keyword evidence="1" id="KW-0812">Transmembrane</keyword>
<evidence type="ECO:0000313" key="2">
    <source>
        <dbReference type="EMBL" id="OJF15239.1"/>
    </source>
</evidence>
<keyword evidence="3" id="KW-1185">Reference proteome</keyword>
<evidence type="ECO:0000256" key="1">
    <source>
        <dbReference type="SAM" id="Phobius"/>
    </source>
</evidence>
<organism evidence="2 3">
    <name type="scientific">Couchioplanes caeruleus subsp. caeruleus</name>
    <dbReference type="NCBI Taxonomy" id="56427"/>
    <lineage>
        <taxon>Bacteria</taxon>
        <taxon>Bacillati</taxon>
        <taxon>Actinomycetota</taxon>
        <taxon>Actinomycetes</taxon>
        <taxon>Micromonosporales</taxon>
        <taxon>Micromonosporaceae</taxon>
        <taxon>Couchioplanes</taxon>
    </lineage>
</organism>
<proteinExistence type="predicted"/>
<evidence type="ECO:0000313" key="3">
    <source>
        <dbReference type="Proteomes" id="UP000182486"/>
    </source>
</evidence>
<comment type="caution">
    <text evidence="2">The sequence shown here is derived from an EMBL/GenBank/DDBJ whole genome shotgun (WGS) entry which is preliminary data.</text>
</comment>
<protein>
    <recommendedName>
        <fullName evidence="4">Transglycosylase</fullName>
    </recommendedName>
</protein>
<dbReference type="Proteomes" id="UP000182486">
    <property type="component" value="Unassembled WGS sequence"/>
</dbReference>
<sequence>MTALSLIIAVTVGLVAGVTGGLQVRRSRPVPLWVPVAAGVAAAILATVIARMADSDRPGPTLVELLLQVIFAAAGVAVVAVTADRPPAGTRWERSGREAP</sequence>
<keyword evidence="1" id="KW-1133">Transmembrane helix</keyword>
<accession>A0A1K0FQX6</accession>
<feature type="transmembrane region" description="Helical" evidence="1">
    <location>
        <begin position="30"/>
        <end position="50"/>
    </location>
</feature>
<name>A0A1K0FQX6_9ACTN</name>
<dbReference type="EMBL" id="MEIA01000061">
    <property type="protein sequence ID" value="OJF15239.1"/>
    <property type="molecule type" value="Genomic_DNA"/>
</dbReference>
<dbReference type="RefSeq" id="WP_071803661.1">
    <property type="nucleotide sequence ID" value="NZ_MEIA01000061.1"/>
</dbReference>